<organism evidence="11 12">
    <name type="scientific">Corynebacterium amycolatum</name>
    <dbReference type="NCBI Taxonomy" id="43765"/>
    <lineage>
        <taxon>Bacteria</taxon>
        <taxon>Bacillati</taxon>
        <taxon>Actinomycetota</taxon>
        <taxon>Actinomycetes</taxon>
        <taxon>Mycobacteriales</taxon>
        <taxon>Corynebacteriaceae</taxon>
        <taxon>Corynebacterium</taxon>
    </lineage>
</organism>
<keyword evidence="5 9" id="KW-1133">Transmembrane helix</keyword>
<dbReference type="InterPro" id="IPR024041">
    <property type="entry name" value="NH4_transpt_AmtB-like_dom"/>
</dbReference>
<evidence type="ECO:0000256" key="3">
    <source>
        <dbReference type="ARBA" id="ARBA00022448"/>
    </source>
</evidence>
<evidence type="ECO:0000256" key="1">
    <source>
        <dbReference type="ARBA" id="ARBA00004141"/>
    </source>
</evidence>
<dbReference type="RefSeq" id="WP_284826240.1">
    <property type="nucleotide sequence ID" value="NZ_JASOOY020000030.1"/>
</dbReference>
<proteinExistence type="inferred from homology"/>
<feature type="transmembrane region" description="Helical" evidence="9">
    <location>
        <begin position="311"/>
        <end position="330"/>
    </location>
</feature>
<dbReference type="InterPro" id="IPR029020">
    <property type="entry name" value="Ammonium/urea_transptr"/>
</dbReference>
<sequence>MMPEEVIAQSGNSAWMLISASLVLLMTPALALFYGGMSRQKSVLNMMMMSFGAVGVVGAIYVLWGWSMSYGSQSIGGVFANPFEFFGLRNSITDGEGNYIAGANGYPNIIDIGFQLTFCSISVALISGALAERVKFSTWLIFVGFWTTLVYFPMAYMVWGGGLLSHSAESLSAKLFGAADGEAAIAPIDFAGGTVVHIAAGTAALVLAIIVGKRKSIDGSQHRPHNLPLVMLGAALLWFGWFGFNGGSAFAADGVAGLAWLNTTVAACLGMLGWISLERFRDGHPTSLGAASGVIAGLVTITPAAGDMNPVTSIILGYIGGVLACWGVGLKYKFNFDDTLDVVGLHLVAAMWGTIGVGLLANDRGLLTGGGIDGLKLFAIQIIIAVIAAVFSGVLTYIIARVLKVTVGWRIHGEQEHSGIDVAQHGESAYTSAKQAAV</sequence>
<dbReference type="PANTHER" id="PTHR43029">
    <property type="entry name" value="AMMONIUM TRANSPORTER MEP2"/>
    <property type="match status" value="1"/>
</dbReference>
<feature type="transmembrane region" description="Helical" evidence="9">
    <location>
        <begin position="256"/>
        <end position="275"/>
    </location>
</feature>
<accession>A0AAW9SUS7</accession>
<keyword evidence="7 9" id="KW-0924">Ammonia transport</keyword>
<dbReference type="GO" id="GO:0008519">
    <property type="term" value="F:ammonium channel activity"/>
    <property type="evidence" value="ECO:0007669"/>
    <property type="project" value="InterPro"/>
</dbReference>
<comment type="caution">
    <text evidence="11">The sequence shown here is derived from an EMBL/GenBank/DDBJ whole genome shotgun (WGS) entry which is preliminary data.</text>
</comment>
<feature type="transmembrane region" description="Helical" evidence="9">
    <location>
        <begin position="342"/>
        <end position="361"/>
    </location>
</feature>
<dbReference type="InterPro" id="IPR018047">
    <property type="entry name" value="Ammonium_transpt_CS"/>
</dbReference>
<dbReference type="PANTHER" id="PTHR43029:SF10">
    <property type="entry name" value="AMMONIUM TRANSPORTER MEP2"/>
    <property type="match status" value="1"/>
</dbReference>
<keyword evidence="3 9" id="KW-0813">Transport</keyword>
<evidence type="ECO:0000256" key="7">
    <source>
        <dbReference type="ARBA" id="ARBA00023177"/>
    </source>
</evidence>
<dbReference type="EMBL" id="JASOOY020000030">
    <property type="protein sequence ID" value="MEO3717561.1"/>
    <property type="molecule type" value="Genomic_DNA"/>
</dbReference>
<feature type="transmembrane region" description="Helical" evidence="9">
    <location>
        <begin position="377"/>
        <end position="400"/>
    </location>
</feature>
<feature type="transmembrane region" description="Helical" evidence="9">
    <location>
        <begin position="46"/>
        <end position="64"/>
    </location>
</feature>
<dbReference type="NCBIfam" id="TIGR00836">
    <property type="entry name" value="amt"/>
    <property type="match status" value="1"/>
</dbReference>
<comment type="subcellular location">
    <subcellularLocation>
        <location evidence="9">Cell membrane</location>
        <topology evidence="9">Multi-pass membrane protein</topology>
    </subcellularLocation>
    <subcellularLocation>
        <location evidence="1">Membrane</location>
        <topology evidence="1">Multi-pass membrane protein</topology>
    </subcellularLocation>
</comment>
<feature type="transmembrane region" description="Helical" evidence="9">
    <location>
        <begin position="287"/>
        <end position="305"/>
    </location>
</feature>
<feature type="transmembrane region" description="Helical" evidence="9">
    <location>
        <begin position="190"/>
        <end position="212"/>
    </location>
</feature>
<dbReference type="InterPro" id="IPR001905">
    <property type="entry name" value="Ammonium_transpt"/>
</dbReference>
<protein>
    <recommendedName>
        <fullName evidence="8 9">Ammonium transporter</fullName>
    </recommendedName>
</protein>
<feature type="domain" description="Ammonium transporter AmtB-like" evidence="10">
    <location>
        <begin position="14"/>
        <end position="430"/>
    </location>
</feature>
<evidence type="ECO:0000256" key="9">
    <source>
        <dbReference type="RuleBase" id="RU362002"/>
    </source>
</evidence>
<evidence type="ECO:0000313" key="12">
    <source>
        <dbReference type="Proteomes" id="UP001223646"/>
    </source>
</evidence>
<evidence type="ECO:0000256" key="6">
    <source>
        <dbReference type="ARBA" id="ARBA00023136"/>
    </source>
</evidence>
<feature type="transmembrane region" description="Helical" evidence="9">
    <location>
        <begin position="138"/>
        <end position="159"/>
    </location>
</feature>
<reference evidence="11" key="1">
    <citation type="submission" date="2023-05" db="EMBL/GenBank/DDBJ databases">
        <authorList>
            <person name="Du J."/>
        </authorList>
    </citation>
    <scope>NUCLEOTIDE SEQUENCE</scope>
    <source>
        <strain evidence="11">UMB1064</strain>
    </source>
</reference>
<feature type="transmembrane region" description="Helical" evidence="9">
    <location>
        <begin position="12"/>
        <end position="34"/>
    </location>
</feature>
<dbReference type="Proteomes" id="UP001223646">
    <property type="component" value="Unassembled WGS sequence"/>
</dbReference>
<evidence type="ECO:0000313" key="11">
    <source>
        <dbReference type="EMBL" id="MEO3717561.1"/>
    </source>
</evidence>
<dbReference type="Gene3D" id="1.10.3430.10">
    <property type="entry name" value="Ammonium transporter AmtB like domains"/>
    <property type="match status" value="1"/>
</dbReference>
<name>A0AAW9SUS7_CORAY</name>
<evidence type="ECO:0000256" key="5">
    <source>
        <dbReference type="ARBA" id="ARBA00022989"/>
    </source>
</evidence>
<keyword evidence="4 9" id="KW-0812">Transmembrane</keyword>
<comment type="similarity">
    <text evidence="2 9">Belongs to the ammonia transporter channel (TC 1.A.11.2) family.</text>
</comment>
<evidence type="ECO:0000256" key="2">
    <source>
        <dbReference type="ARBA" id="ARBA00005887"/>
    </source>
</evidence>
<feature type="transmembrane region" description="Helical" evidence="9">
    <location>
        <begin position="224"/>
        <end position="244"/>
    </location>
</feature>
<keyword evidence="6 9" id="KW-0472">Membrane</keyword>
<evidence type="ECO:0000256" key="4">
    <source>
        <dbReference type="ARBA" id="ARBA00022692"/>
    </source>
</evidence>
<evidence type="ECO:0000256" key="8">
    <source>
        <dbReference type="ARBA" id="ARBA00050025"/>
    </source>
</evidence>
<dbReference type="AlphaFoldDB" id="A0AAW9SUS7"/>
<dbReference type="SUPFAM" id="SSF111352">
    <property type="entry name" value="Ammonium transporter"/>
    <property type="match status" value="1"/>
</dbReference>
<reference evidence="11" key="2">
    <citation type="submission" date="2024-05" db="EMBL/GenBank/DDBJ databases">
        <authorList>
            <person name="Wolfe A."/>
        </authorList>
    </citation>
    <scope>NUCLEOTIDE SEQUENCE</scope>
    <source>
        <strain evidence="11">UMB1064</strain>
    </source>
</reference>
<dbReference type="Pfam" id="PF00909">
    <property type="entry name" value="Ammonium_transp"/>
    <property type="match status" value="1"/>
</dbReference>
<dbReference type="PROSITE" id="PS01219">
    <property type="entry name" value="AMMONIUM_TRANSP"/>
    <property type="match status" value="1"/>
</dbReference>
<feature type="transmembrane region" description="Helical" evidence="9">
    <location>
        <begin position="112"/>
        <end position="131"/>
    </location>
</feature>
<gene>
    <name evidence="11" type="ORF">QP460_008165</name>
</gene>
<dbReference type="GO" id="GO:0005886">
    <property type="term" value="C:plasma membrane"/>
    <property type="evidence" value="ECO:0007669"/>
    <property type="project" value="UniProtKB-SubCell"/>
</dbReference>
<evidence type="ECO:0000259" key="10">
    <source>
        <dbReference type="Pfam" id="PF00909"/>
    </source>
</evidence>